<dbReference type="SMART" id="SM00324">
    <property type="entry name" value="RhoGAP"/>
    <property type="match status" value="1"/>
</dbReference>
<dbReference type="InterPro" id="IPR008936">
    <property type="entry name" value="Rho_GTPase_activation_prot"/>
</dbReference>
<feature type="compositionally biased region" description="Low complexity" evidence="1">
    <location>
        <begin position="42"/>
        <end position="55"/>
    </location>
</feature>
<comment type="caution">
    <text evidence="4">The sequence shown here is derived from an EMBL/GenBank/DDBJ whole genome shotgun (WGS) entry which is preliminary data.</text>
</comment>
<dbReference type="SUPFAM" id="SSF48350">
    <property type="entry name" value="GTPase activation domain, GAP"/>
    <property type="match status" value="1"/>
</dbReference>
<organism evidence="4 5">
    <name type="scientific">Smittium megazygosporum</name>
    <dbReference type="NCBI Taxonomy" id="133381"/>
    <lineage>
        <taxon>Eukaryota</taxon>
        <taxon>Fungi</taxon>
        <taxon>Fungi incertae sedis</taxon>
        <taxon>Zoopagomycota</taxon>
        <taxon>Kickxellomycotina</taxon>
        <taxon>Harpellomycetes</taxon>
        <taxon>Harpellales</taxon>
        <taxon>Legeriomycetaceae</taxon>
        <taxon>Smittium</taxon>
    </lineage>
</organism>
<feature type="domain" description="CRAL-TRIO" evidence="2">
    <location>
        <begin position="73"/>
        <end position="221"/>
    </location>
</feature>
<evidence type="ECO:0000256" key="1">
    <source>
        <dbReference type="SAM" id="MobiDB-lite"/>
    </source>
</evidence>
<protein>
    <recommendedName>
        <fullName evidence="6">Rho-GAP domain-containing protein</fullName>
    </recommendedName>
</protein>
<dbReference type="CDD" id="cd00170">
    <property type="entry name" value="SEC14"/>
    <property type="match status" value="1"/>
</dbReference>
<dbReference type="EMBL" id="MBFS01002310">
    <property type="protein sequence ID" value="PVU99092.1"/>
    <property type="molecule type" value="Genomic_DNA"/>
</dbReference>
<dbReference type="GO" id="GO:0005737">
    <property type="term" value="C:cytoplasm"/>
    <property type="evidence" value="ECO:0007669"/>
    <property type="project" value="TreeGrafter"/>
</dbReference>
<dbReference type="PANTHER" id="PTHR45808">
    <property type="entry name" value="RHO GTPASE-ACTIVATING PROTEIN 68F"/>
    <property type="match status" value="1"/>
</dbReference>
<dbReference type="GO" id="GO:0005096">
    <property type="term" value="F:GTPase activator activity"/>
    <property type="evidence" value="ECO:0007669"/>
    <property type="project" value="TreeGrafter"/>
</dbReference>
<dbReference type="PROSITE" id="PS50238">
    <property type="entry name" value="RHOGAP"/>
    <property type="match status" value="1"/>
</dbReference>
<feature type="domain" description="Rho-GAP" evidence="3">
    <location>
        <begin position="246"/>
        <end position="457"/>
    </location>
</feature>
<dbReference type="GO" id="GO:0007264">
    <property type="term" value="P:small GTPase-mediated signal transduction"/>
    <property type="evidence" value="ECO:0007669"/>
    <property type="project" value="TreeGrafter"/>
</dbReference>
<dbReference type="Pfam" id="PF00620">
    <property type="entry name" value="RhoGAP"/>
    <property type="match status" value="1"/>
</dbReference>
<evidence type="ECO:0000313" key="4">
    <source>
        <dbReference type="EMBL" id="PVU99092.1"/>
    </source>
</evidence>
<dbReference type="InterPro" id="IPR001251">
    <property type="entry name" value="CRAL-TRIO_dom"/>
</dbReference>
<dbReference type="Gene3D" id="3.40.525.10">
    <property type="entry name" value="CRAL-TRIO lipid binding domain"/>
    <property type="match status" value="1"/>
</dbReference>
<accession>A0A2T9Z3C8</accession>
<reference evidence="4 5" key="1">
    <citation type="journal article" date="2018" name="MBio">
        <title>Comparative Genomics Reveals the Core Gene Toolbox for the Fungus-Insect Symbiosis.</title>
        <authorList>
            <person name="Wang Y."/>
            <person name="Stata M."/>
            <person name="Wang W."/>
            <person name="Stajich J.E."/>
            <person name="White M.M."/>
            <person name="Moncalvo J.M."/>
        </authorList>
    </citation>
    <scope>NUCLEOTIDE SEQUENCE [LARGE SCALE GENOMIC DNA]</scope>
    <source>
        <strain evidence="4 5">SC-DP-2</strain>
    </source>
</reference>
<evidence type="ECO:0000313" key="5">
    <source>
        <dbReference type="Proteomes" id="UP000245609"/>
    </source>
</evidence>
<name>A0A2T9Z3C8_9FUNG</name>
<feature type="region of interest" description="Disordered" evidence="1">
    <location>
        <begin position="23"/>
        <end position="55"/>
    </location>
</feature>
<gene>
    <name evidence="4" type="ORF">BB560_005558</name>
</gene>
<dbReference type="OrthoDB" id="19923at2759"/>
<dbReference type="CDD" id="cd00159">
    <property type="entry name" value="RhoGAP"/>
    <property type="match status" value="1"/>
</dbReference>
<dbReference type="Gene3D" id="1.10.555.10">
    <property type="entry name" value="Rho GTPase activation protein"/>
    <property type="match status" value="1"/>
</dbReference>
<feature type="region of interest" description="Disordered" evidence="1">
    <location>
        <begin position="563"/>
        <end position="587"/>
    </location>
</feature>
<proteinExistence type="predicted"/>
<dbReference type="Pfam" id="PF13716">
    <property type="entry name" value="CRAL_TRIO_2"/>
    <property type="match status" value="1"/>
</dbReference>
<dbReference type="SUPFAM" id="SSF52087">
    <property type="entry name" value="CRAL/TRIO domain"/>
    <property type="match status" value="1"/>
</dbReference>
<dbReference type="Proteomes" id="UP000245609">
    <property type="component" value="Unassembled WGS sequence"/>
</dbReference>
<feature type="compositionally biased region" description="Basic and acidic residues" evidence="1">
    <location>
        <begin position="563"/>
        <end position="575"/>
    </location>
</feature>
<dbReference type="STRING" id="133381.A0A2T9Z3C8"/>
<evidence type="ECO:0000259" key="2">
    <source>
        <dbReference type="PROSITE" id="PS50191"/>
    </source>
</evidence>
<dbReference type="InterPro" id="IPR000198">
    <property type="entry name" value="RhoGAP_dom"/>
</dbReference>
<dbReference type="PANTHER" id="PTHR45808:SF2">
    <property type="entry name" value="RHO GTPASE-ACTIVATING PROTEIN 68F"/>
    <property type="match status" value="1"/>
</dbReference>
<dbReference type="InterPro" id="IPR036865">
    <property type="entry name" value="CRAL-TRIO_dom_sf"/>
</dbReference>
<feature type="compositionally biased region" description="Acidic residues" evidence="1">
    <location>
        <begin position="576"/>
        <end position="587"/>
    </location>
</feature>
<dbReference type="PROSITE" id="PS50191">
    <property type="entry name" value="CRAL_TRIO"/>
    <property type="match status" value="1"/>
</dbReference>
<evidence type="ECO:0000259" key="3">
    <source>
        <dbReference type="PROSITE" id="PS50238"/>
    </source>
</evidence>
<evidence type="ECO:0008006" key="6">
    <source>
        <dbReference type="Google" id="ProtNLM"/>
    </source>
</evidence>
<dbReference type="AlphaFoldDB" id="A0A2T9Z3C8"/>
<keyword evidence="5" id="KW-1185">Reference proteome</keyword>
<sequence>MASNRNQTADSFKAKVSLLGSKLPFKRRNSPRENQFADNPYSAESNAFNSSSSTSYPDLDPAAFREAIIEGDDGGRLTEYVNSKLIYEAGVDGEGQLMLVFAACNLPDNRTTDYDRLLNLIMFRLDEFVENDYTLVFFAANCEHKPNIKWLFKAYKRLTRKYKKNLKTLYVVHPSGWVRILFTAFGPILSPKFNKKLHWVKTLSGLAKEVPLDQINVPDQVYEYNLRYELEITYPNSIKEKRFFGVPLEILMGENGERGVPPVVLDAVDYLFSFGLHVPDIFRRNAPKPQVRKIISEYETLGRNSVAYAVYGAYAASSVLKTWVNELPTPILPIQLYDLVKSIPASQSDLEAAIYIRDIVLPAMSDPPCIAILLSILVKLFYTVSQNSEQNNMTPAKIASAWAPTWVRSNQPSLDVEMVSVTRFKLTPGSGENDIPSSNSNVVTLIKIMIQFYDLIFTPTLETYKDRMERYYNIKTSKTSDEPPPIPNRSTSTFTATRISATFEEQITDENASYYREFNLLKVSGVRRQGSVFSDESSDFINHISSPDLVSNRRITSEDILERLKMETKTQKEQDSDSETEETSDKK</sequence>